<name>A0A8J3H4B9_9RHOB</name>
<keyword evidence="2" id="KW-1185">Reference proteome</keyword>
<protein>
    <submittedName>
        <fullName evidence="1">Uncharacterized protein</fullName>
    </submittedName>
</protein>
<reference evidence="1" key="1">
    <citation type="journal article" date="2014" name="Int. J. Syst. Evol. Microbiol.">
        <title>Complete genome sequence of Corynebacterium casei LMG S-19264T (=DSM 44701T), isolated from a smear-ripened cheese.</title>
        <authorList>
            <consortium name="US DOE Joint Genome Institute (JGI-PGF)"/>
            <person name="Walter F."/>
            <person name="Albersmeier A."/>
            <person name="Kalinowski J."/>
            <person name="Ruckert C."/>
        </authorList>
    </citation>
    <scope>NUCLEOTIDE SEQUENCE</scope>
    <source>
        <strain evidence="1">KCTC 42650</strain>
    </source>
</reference>
<dbReference type="AlphaFoldDB" id="A0A8J3H4B9"/>
<comment type="caution">
    <text evidence="1">The sequence shown here is derived from an EMBL/GenBank/DDBJ whole genome shotgun (WGS) entry which is preliminary data.</text>
</comment>
<organism evidence="1 2">
    <name type="scientific">Seohaeicola zhoushanensis</name>
    <dbReference type="NCBI Taxonomy" id="1569283"/>
    <lineage>
        <taxon>Bacteria</taxon>
        <taxon>Pseudomonadati</taxon>
        <taxon>Pseudomonadota</taxon>
        <taxon>Alphaproteobacteria</taxon>
        <taxon>Rhodobacterales</taxon>
        <taxon>Roseobacteraceae</taxon>
        <taxon>Seohaeicola</taxon>
    </lineage>
</organism>
<dbReference type="Proteomes" id="UP000626220">
    <property type="component" value="Unassembled WGS sequence"/>
</dbReference>
<sequence>MQFGNLPFRNGDYRDALKSHAFEESRNVFLISADPIQAFGYDDIEMVVPCVFKETLIAGTQVGRTADATVGIRVSRQPSVALD</sequence>
<accession>A0A8J3H4B9</accession>
<evidence type="ECO:0000313" key="1">
    <source>
        <dbReference type="EMBL" id="GHF76030.1"/>
    </source>
</evidence>
<evidence type="ECO:0000313" key="2">
    <source>
        <dbReference type="Proteomes" id="UP000626220"/>
    </source>
</evidence>
<reference evidence="1" key="2">
    <citation type="submission" date="2020-09" db="EMBL/GenBank/DDBJ databases">
        <authorList>
            <person name="Sun Q."/>
            <person name="Kim S."/>
        </authorList>
    </citation>
    <scope>NUCLEOTIDE SEQUENCE</scope>
    <source>
        <strain evidence="1">KCTC 42650</strain>
    </source>
</reference>
<gene>
    <name evidence="1" type="ORF">GCM10017056_52990</name>
</gene>
<proteinExistence type="predicted"/>
<dbReference type="EMBL" id="BNCJ01000051">
    <property type="protein sequence ID" value="GHF76030.1"/>
    <property type="molecule type" value="Genomic_DNA"/>
</dbReference>